<dbReference type="EMBL" id="HE573021">
    <property type="protein sequence ID" value="CCC48038.1"/>
    <property type="molecule type" value="Genomic_DNA"/>
</dbReference>
<proteinExistence type="predicted"/>
<protein>
    <submittedName>
        <fullName evidence="2">Uncharacterized protein</fullName>
    </submittedName>
</protein>
<organism evidence="2">
    <name type="scientific">Trypanosoma vivax (strain Y486)</name>
    <dbReference type="NCBI Taxonomy" id="1055687"/>
    <lineage>
        <taxon>Eukaryota</taxon>
        <taxon>Discoba</taxon>
        <taxon>Euglenozoa</taxon>
        <taxon>Kinetoplastea</taxon>
        <taxon>Metakinetoplastina</taxon>
        <taxon>Trypanosomatida</taxon>
        <taxon>Trypanosomatidae</taxon>
        <taxon>Trypanosoma</taxon>
        <taxon>Duttonella</taxon>
    </lineage>
</organism>
<dbReference type="AlphaFoldDB" id="G0TVS2"/>
<keyword evidence="1" id="KW-0472">Membrane</keyword>
<accession>G0TVS2</accession>
<evidence type="ECO:0000313" key="2">
    <source>
        <dbReference type="EMBL" id="CCC48038.1"/>
    </source>
</evidence>
<keyword evidence="1" id="KW-0812">Transmembrane</keyword>
<reference evidence="2" key="1">
    <citation type="journal article" date="2012" name="Proc. Natl. Acad. Sci. U.S.A.">
        <title>Antigenic diversity is generated by distinct evolutionary mechanisms in African trypanosome species.</title>
        <authorList>
            <person name="Jackson A.P."/>
            <person name="Berry A."/>
            <person name="Aslett M."/>
            <person name="Allison H.C."/>
            <person name="Burton P."/>
            <person name="Vavrova-Anderson J."/>
            <person name="Brown R."/>
            <person name="Browne H."/>
            <person name="Corton N."/>
            <person name="Hauser H."/>
            <person name="Gamble J."/>
            <person name="Gilderthorp R."/>
            <person name="Marcello L."/>
            <person name="McQuillan J."/>
            <person name="Otto T.D."/>
            <person name="Quail M.A."/>
            <person name="Sanders M.J."/>
            <person name="van Tonder A."/>
            <person name="Ginger M.L."/>
            <person name="Field M.C."/>
            <person name="Barry J.D."/>
            <person name="Hertz-Fowler C."/>
            <person name="Berriman M."/>
        </authorList>
    </citation>
    <scope>NUCLEOTIDE SEQUENCE</scope>
    <source>
        <strain evidence="2">Y486</strain>
    </source>
</reference>
<evidence type="ECO:0000256" key="1">
    <source>
        <dbReference type="SAM" id="Phobius"/>
    </source>
</evidence>
<sequence>MLRFARKALGPAFAVNSPFLYAQKCKQQHAREYEEGGKVPKQSTFALSAKRRGKQTTMGRALPSAHTVDSYKRSKTYMSSSNANFFVVVVLWVCTVPNALQMPQKNKKTYKQPSG</sequence>
<gene>
    <name evidence="2" type="ORF">TVY486_0502420</name>
</gene>
<feature type="transmembrane region" description="Helical" evidence="1">
    <location>
        <begin position="83"/>
        <end position="100"/>
    </location>
</feature>
<keyword evidence="1" id="KW-1133">Transmembrane helix</keyword>
<name>G0TVS2_TRYVY</name>